<dbReference type="CDD" id="cd16429">
    <property type="entry name" value="VirB10"/>
    <property type="match status" value="1"/>
</dbReference>
<evidence type="ECO:0000256" key="3">
    <source>
        <dbReference type="ARBA" id="ARBA00022475"/>
    </source>
</evidence>
<evidence type="ECO:0000256" key="6">
    <source>
        <dbReference type="ARBA" id="ARBA00023136"/>
    </source>
</evidence>
<accession>A0A5W3IR54</accession>
<keyword evidence="6 8" id="KW-0472">Membrane</keyword>
<dbReference type="NCBIfam" id="NF038091">
    <property type="entry name" value="T4SS_VirB10"/>
    <property type="match status" value="1"/>
</dbReference>
<feature type="region of interest" description="Disordered" evidence="7">
    <location>
        <begin position="1"/>
        <end position="31"/>
    </location>
</feature>
<feature type="compositionally biased region" description="Low complexity" evidence="7">
    <location>
        <begin position="152"/>
        <end position="167"/>
    </location>
</feature>
<name>A0A5W3IR54_SALMU</name>
<evidence type="ECO:0008006" key="10">
    <source>
        <dbReference type="Google" id="ProtNLM"/>
    </source>
</evidence>
<keyword evidence="3" id="KW-1003">Cell membrane</keyword>
<feature type="compositionally biased region" description="Polar residues" evidence="7">
    <location>
        <begin position="85"/>
        <end position="96"/>
    </location>
</feature>
<dbReference type="InterPro" id="IPR047695">
    <property type="entry name" value="T4SS_VirB10/PtlG"/>
</dbReference>
<dbReference type="EMBL" id="AAHIXF010000031">
    <property type="protein sequence ID" value="EBW6611856.1"/>
    <property type="molecule type" value="Genomic_DNA"/>
</dbReference>
<dbReference type="InterPro" id="IPR005498">
    <property type="entry name" value="T4SS_VirB10/TraB/TrbI"/>
</dbReference>
<gene>
    <name evidence="9" type="ORF">DP785_23945</name>
</gene>
<evidence type="ECO:0000256" key="2">
    <source>
        <dbReference type="ARBA" id="ARBA00010265"/>
    </source>
</evidence>
<feature type="compositionally biased region" description="Basic and acidic residues" evidence="7">
    <location>
        <begin position="15"/>
        <end position="28"/>
    </location>
</feature>
<organism evidence="9">
    <name type="scientific">Salmonella muenchen</name>
    <dbReference type="NCBI Taxonomy" id="596"/>
    <lineage>
        <taxon>Bacteria</taxon>
        <taxon>Pseudomonadati</taxon>
        <taxon>Pseudomonadota</taxon>
        <taxon>Gammaproteobacteria</taxon>
        <taxon>Enterobacterales</taxon>
        <taxon>Enterobacteriaceae</taxon>
        <taxon>Salmonella</taxon>
    </lineage>
</organism>
<feature type="region of interest" description="Disordered" evidence="7">
    <location>
        <begin position="148"/>
        <end position="185"/>
    </location>
</feature>
<evidence type="ECO:0000256" key="8">
    <source>
        <dbReference type="SAM" id="Phobius"/>
    </source>
</evidence>
<feature type="compositionally biased region" description="Basic and acidic residues" evidence="7">
    <location>
        <begin position="103"/>
        <end position="116"/>
    </location>
</feature>
<keyword evidence="5 8" id="KW-1133">Transmembrane helix</keyword>
<evidence type="ECO:0000256" key="5">
    <source>
        <dbReference type="ARBA" id="ARBA00022989"/>
    </source>
</evidence>
<dbReference type="InterPro" id="IPR042217">
    <property type="entry name" value="T4SS_VirB10/TrbI"/>
</dbReference>
<evidence type="ECO:0000256" key="4">
    <source>
        <dbReference type="ARBA" id="ARBA00022692"/>
    </source>
</evidence>
<comment type="caution">
    <text evidence="9">The sequence shown here is derived from an EMBL/GenBank/DDBJ whole genome shotgun (WGS) entry which is preliminary data.</text>
</comment>
<reference evidence="9" key="1">
    <citation type="submission" date="2018-06" db="EMBL/GenBank/DDBJ databases">
        <authorList>
            <person name="Ashton P.M."/>
            <person name="Dallman T."/>
            <person name="Nair S."/>
            <person name="De Pinna E."/>
            <person name="Peters T."/>
            <person name="Grant K."/>
        </authorList>
    </citation>
    <scope>NUCLEOTIDE SEQUENCE</scope>
    <source>
        <strain evidence="9">246187</strain>
    </source>
</reference>
<keyword evidence="4 8" id="KW-0812">Transmembrane</keyword>
<evidence type="ECO:0000256" key="7">
    <source>
        <dbReference type="SAM" id="MobiDB-lite"/>
    </source>
</evidence>
<comment type="similarity">
    <text evidence="2">Belongs to the TrbI/VirB10 family.</text>
</comment>
<feature type="transmembrane region" description="Helical" evidence="8">
    <location>
        <begin position="46"/>
        <end position="64"/>
    </location>
</feature>
<feature type="region of interest" description="Disordered" evidence="7">
    <location>
        <begin position="75"/>
        <end position="133"/>
    </location>
</feature>
<protein>
    <recommendedName>
        <fullName evidence="10">TrbI/VirB10 family protein</fullName>
    </recommendedName>
</protein>
<comment type="subcellular location">
    <subcellularLocation>
        <location evidence="1">Cell membrane</location>
        <topology evidence="1">Single-pass membrane protein</topology>
    </subcellularLocation>
</comment>
<dbReference type="AlphaFoldDB" id="A0A5W3IR54"/>
<dbReference type="Pfam" id="PF03743">
    <property type="entry name" value="TrbI"/>
    <property type="match status" value="1"/>
</dbReference>
<dbReference type="Gene3D" id="2.40.128.260">
    <property type="entry name" value="Type IV secretion system, VirB10/TraB/TrbI"/>
    <property type="match status" value="2"/>
</dbReference>
<proteinExistence type="inferred from homology"/>
<evidence type="ECO:0000313" key="9">
    <source>
        <dbReference type="EMBL" id="EBW6611856.1"/>
    </source>
</evidence>
<sequence length="408" mass="44297">MSDLKNKFIFRSRKKKEDEPEKNVDGERSIPSVNKTMDFQGKLTKWVIFIASMGVAGLLFYNFYADNLAPKKQKSADEAGEEVTGGNTSIRPLQTPTLPPEFTEEKTPPVAPREKPPLPTASQQNLDANGKPVLTREEIILKRREDAPVAFSSRSSRNGASSGSSSSQVVTPEMAQAGTAGADSPMLGAGNTGGDEFTSNLKPVNLASMKASYMGNTDLLLEAGREIKCTQFEAIDSTLPGQVSCIGSEDVWSESQNVLLMEKGTRYLGIIRKGLANGQKRLFVMWYEARTPKKVRVPLLSGGGDSLGRSGLDGYVSTHFWERFGAAILISVIDDTGTYLANRGMSNDGQTNINFGNTAQAGGEVTSEVLKQTANIPPTLLRNQGSRVYIHVARDVDFSDVYSLEPTR</sequence>
<dbReference type="GO" id="GO:0005886">
    <property type="term" value="C:plasma membrane"/>
    <property type="evidence" value="ECO:0007669"/>
    <property type="project" value="UniProtKB-SubCell"/>
</dbReference>
<evidence type="ECO:0000256" key="1">
    <source>
        <dbReference type="ARBA" id="ARBA00004162"/>
    </source>
</evidence>